<keyword evidence="2" id="KW-1185">Reference proteome</keyword>
<dbReference type="EMBL" id="LIAE01010040">
    <property type="protein sequence ID" value="PAV66736.1"/>
    <property type="molecule type" value="Genomic_DNA"/>
</dbReference>
<proteinExistence type="predicted"/>
<comment type="caution">
    <text evidence="1">The sequence shown here is derived from an EMBL/GenBank/DDBJ whole genome shotgun (WGS) entry which is preliminary data.</text>
</comment>
<dbReference type="Proteomes" id="UP000218231">
    <property type="component" value="Unassembled WGS sequence"/>
</dbReference>
<protein>
    <submittedName>
        <fullName evidence="1">Uncharacterized protein</fullName>
    </submittedName>
</protein>
<organism evidence="1 2">
    <name type="scientific">Diploscapter pachys</name>
    <dbReference type="NCBI Taxonomy" id="2018661"/>
    <lineage>
        <taxon>Eukaryota</taxon>
        <taxon>Metazoa</taxon>
        <taxon>Ecdysozoa</taxon>
        <taxon>Nematoda</taxon>
        <taxon>Chromadorea</taxon>
        <taxon>Rhabditida</taxon>
        <taxon>Rhabditina</taxon>
        <taxon>Rhabditomorpha</taxon>
        <taxon>Rhabditoidea</taxon>
        <taxon>Rhabditidae</taxon>
        <taxon>Diploscapter</taxon>
    </lineage>
</organism>
<gene>
    <name evidence="1" type="ORF">WR25_18108</name>
</gene>
<name>A0A2A2JY87_9BILA</name>
<dbReference type="AlphaFoldDB" id="A0A2A2JY87"/>
<accession>A0A2A2JY87</accession>
<sequence length="142" mass="15882">MVWMALPYTVVMGGLGCGAAPLLTGRGWERLTRPVPIEPLEIRKSRQPRFAPDHPQFIGRREAIRRVQCPKVHLHFITAAREHRRAAMRAEIPVAVVRGFPADTHGLLGEHRRSAEQRTVMLAAIQAMAQPDPSRPPLGFDT</sequence>
<evidence type="ECO:0000313" key="1">
    <source>
        <dbReference type="EMBL" id="PAV66736.1"/>
    </source>
</evidence>
<evidence type="ECO:0000313" key="2">
    <source>
        <dbReference type="Proteomes" id="UP000218231"/>
    </source>
</evidence>
<reference evidence="1 2" key="1">
    <citation type="journal article" date="2017" name="Curr. Biol.">
        <title>Genome architecture and evolution of a unichromosomal asexual nematode.</title>
        <authorList>
            <person name="Fradin H."/>
            <person name="Zegar C."/>
            <person name="Gutwein M."/>
            <person name="Lucas J."/>
            <person name="Kovtun M."/>
            <person name="Corcoran D."/>
            <person name="Baugh L.R."/>
            <person name="Kiontke K."/>
            <person name="Gunsalus K."/>
            <person name="Fitch D.H."/>
            <person name="Piano F."/>
        </authorList>
    </citation>
    <scope>NUCLEOTIDE SEQUENCE [LARGE SCALE GENOMIC DNA]</scope>
    <source>
        <strain evidence="1">PF1309</strain>
    </source>
</reference>